<dbReference type="EMBL" id="FPBT01000001">
    <property type="protein sequence ID" value="SFU30943.1"/>
    <property type="molecule type" value="Genomic_DNA"/>
</dbReference>
<dbReference type="GeneID" id="78354156"/>
<dbReference type="Gene3D" id="3.30.300.20">
    <property type="match status" value="1"/>
</dbReference>
<evidence type="ECO:0000256" key="1">
    <source>
        <dbReference type="ARBA" id="ARBA00022517"/>
    </source>
</evidence>
<evidence type="ECO:0000313" key="4">
    <source>
        <dbReference type="Proteomes" id="UP000198817"/>
    </source>
</evidence>
<keyword evidence="2" id="KW-0963">Cytoplasm</keyword>
<dbReference type="SUPFAM" id="SSF89919">
    <property type="entry name" value="Ribosome-binding factor A, RbfA"/>
    <property type="match status" value="1"/>
</dbReference>
<keyword evidence="4" id="KW-1185">Reference proteome</keyword>
<comment type="subunit">
    <text evidence="2">Monomer. Binds 30S ribosomal subunits, but not 50S ribosomal subunits or 70S ribosomes.</text>
</comment>
<evidence type="ECO:0000313" key="3">
    <source>
        <dbReference type="EMBL" id="SFU30943.1"/>
    </source>
</evidence>
<name>A0A1I7F432_9FIRM</name>
<sequence>MGNAYRQGMLGEEIKKIISRMLLRQLKDPRLDHMISVVDVEVTKDGSYATCWITVLDLAGDEAKKKEREEEVISGLESAKGKIRQEIGREIKLRRVPDLIFKIDHSEDYGRHIDQVLRDIGME</sequence>
<dbReference type="GO" id="GO:0043024">
    <property type="term" value="F:ribosomal small subunit binding"/>
    <property type="evidence" value="ECO:0007669"/>
    <property type="project" value="TreeGrafter"/>
</dbReference>
<dbReference type="RefSeq" id="WP_090162562.1">
    <property type="nucleotide sequence ID" value="NZ_CACVNK010000009.1"/>
</dbReference>
<dbReference type="OrthoDB" id="307788at2"/>
<dbReference type="InterPro" id="IPR023799">
    <property type="entry name" value="RbfA_dom_sf"/>
</dbReference>
<dbReference type="STRING" id="155865.SAMN05216515_105100"/>
<dbReference type="Proteomes" id="UP000198817">
    <property type="component" value="Unassembled WGS sequence"/>
</dbReference>
<accession>A0A1I7F432</accession>
<dbReference type="Pfam" id="PF02033">
    <property type="entry name" value="RBFA"/>
    <property type="match status" value="1"/>
</dbReference>
<dbReference type="AlphaFoldDB" id="A0A1I7F432"/>
<dbReference type="HAMAP" id="MF_00003">
    <property type="entry name" value="RbfA"/>
    <property type="match status" value="1"/>
</dbReference>
<dbReference type="NCBIfam" id="TIGR00082">
    <property type="entry name" value="rbfA"/>
    <property type="match status" value="1"/>
</dbReference>
<proteinExistence type="inferred from homology"/>
<protein>
    <recommendedName>
        <fullName evidence="2">Ribosome-binding factor A</fullName>
    </recommendedName>
</protein>
<dbReference type="InterPro" id="IPR020053">
    <property type="entry name" value="Ribosome-bd_factorA_CS"/>
</dbReference>
<keyword evidence="1 2" id="KW-0690">Ribosome biogenesis</keyword>
<comment type="function">
    <text evidence="2">One of several proteins that assist in the late maturation steps of the functional core of the 30S ribosomal subunit. Associates with free 30S ribosomal subunits (but not with 30S subunits that are part of 70S ribosomes or polysomes). Required for efficient processing of 16S rRNA. May interact with the 5'-terminal helix region of 16S rRNA.</text>
</comment>
<gene>
    <name evidence="2" type="primary">rbfA</name>
    <name evidence="3" type="ORF">SAMN05216508_101246</name>
</gene>
<dbReference type="PANTHER" id="PTHR33515">
    <property type="entry name" value="RIBOSOME-BINDING FACTOR A, CHLOROPLASTIC-RELATED"/>
    <property type="match status" value="1"/>
</dbReference>
<organism evidence="3 4">
    <name type="scientific">Eubacterium pyruvativorans</name>
    <dbReference type="NCBI Taxonomy" id="155865"/>
    <lineage>
        <taxon>Bacteria</taxon>
        <taxon>Bacillati</taxon>
        <taxon>Bacillota</taxon>
        <taxon>Clostridia</taxon>
        <taxon>Eubacteriales</taxon>
        <taxon>Eubacteriaceae</taxon>
        <taxon>Eubacterium</taxon>
    </lineage>
</organism>
<dbReference type="PROSITE" id="PS01319">
    <property type="entry name" value="RBFA"/>
    <property type="match status" value="1"/>
</dbReference>
<dbReference type="GO" id="GO:0030490">
    <property type="term" value="P:maturation of SSU-rRNA"/>
    <property type="evidence" value="ECO:0007669"/>
    <property type="project" value="UniProtKB-UniRule"/>
</dbReference>
<dbReference type="InterPro" id="IPR000238">
    <property type="entry name" value="RbfA"/>
</dbReference>
<evidence type="ECO:0000256" key="2">
    <source>
        <dbReference type="HAMAP-Rule" id="MF_00003"/>
    </source>
</evidence>
<reference evidence="3 4" key="1">
    <citation type="submission" date="2016-10" db="EMBL/GenBank/DDBJ databases">
        <authorList>
            <person name="de Groot N.N."/>
        </authorList>
    </citation>
    <scope>NUCLEOTIDE SEQUENCE [LARGE SCALE GENOMIC DNA]</scope>
    <source>
        <strain evidence="3 4">KHGC13</strain>
    </source>
</reference>
<comment type="subcellular location">
    <subcellularLocation>
        <location evidence="2">Cytoplasm</location>
    </subcellularLocation>
</comment>
<dbReference type="GO" id="GO:0005829">
    <property type="term" value="C:cytosol"/>
    <property type="evidence" value="ECO:0007669"/>
    <property type="project" value="TreeGrafter"/>
</dbReference>
<dbReference type="PANTHER" id="PTHR33515:SF1">
    <property type="entry name" value="RIBOSOME-BINDING FACTOR A, CHLOROPLASTIC-RELATED"/>
    <property type="match status" value="1"/>
</dbReference>
<comment type="similarity">
    <text evidence="2">Belongs to the RbfA family.</text>
</comment>
<dbReference type="InterPro" id="IPR015946">
    <property type="entry name" value="KH_dom-like_a/b"/>
</dbReference>